<proteinExistence type="predicted"/>
<dbReference type="InterPro" id="IPR013320">
    <property type="entry name" value="ConA-like_dom_sf"/>
</dbReference>
<evidence type="ECO:0000256" key="5">
    <source>
        <dbReference type="ARBA" id="ARBA00023295"/>
    </source>
</evidence>
<dbReference type="InterPro" id="IPR044791">
    <property type="entry name" value="Beta-glucanase/XTH"/>
</dbReference>
<evidence type="ECO:0000259" key="10">
    <source>
        <dbReference type="PROSITE" id="PS51762"/>
    </source>
</evidence>
<dbReference type="EMBL" id="MAYT01000003">
    <property type="protein sequence ID" value="OCA91956.1"/>
    <property type="molecule type" value="Genomic_DNA"/>
</dbReference>
<evidence type="ECO:0000256" key="7">
    <source>
        <dbReference type="ARBA" id="ARBA00029771"/>
    </source>
</evidence>
<dbReference type="Proteomes" id="UP000092578">
    <property type="component" value="Unassembled WGS sequence"/>
</dbReference>
<dbReference type="AlphaFoldDB" id="A0A1B9B782"/>
<dbReference type="Gene3D" id="2.60.120.200">
    <property type="match status" value="1"/>
</dbReference>
<reference evidence="12" key="1">
    <citation type="submission" date="2016-05" db="EMBL/GenBank/DDBJ databases">
        <authorList>
            <person name="Liu B."/>
            <person name="Wang J."/>
            <person name="Zhu Y."/>
            <person name="Liu G."/>
            <person name="Chen Q."/>
            <person name="Chen Z."/>
            <person name="Lan J."/>
            <person name="Che J."/>
            <person name="Ge C."/>
            <person name="Shi H."/>
            <person name="Pan Z."/>
            <person name="Liu X."/>
        </authorList>
    </citation>
    <scope>NUCLEOTIDE SEQUENCE [LARGE SCALE GENOMIC DNA]</scope>
    <source>
        <strain evidence="12">FJAT-27215</strain>
    </source>
</reference>
<dbReference type="RefSeq" id="WP_065409602.1">
    <property type="nucleotide sequence ID" value="NZ_MAYT01000003.1"/>
</dbReference>
<dbReference type="InterPro" id="IPR000757">
    <property type="entry name" value="Beta-glucanase-like"/>
</dbReference>
<dbReference type="GO" id="GO:0005975">
    <property type="term" value="P:carbohydrate metabolic process"/>
    <property type="evidence" value="ECO:0007669"/>
    <property type="project" value="InterPro"/>
</dbReference>
<keyword evidence="12" id="KW-1185">Reference proteome</keyword>
<feature type="domain" description="GH16" evidence="10">
    <location>
        <begin position="36"/>
        <end position="235"/>
    </location>
</feature>
<organism evidence="11 12">
    <name type="scientific">Pseudobacillus wudalianchiensis</name>
    <dbReference type="NCBI Taxonomy" id="1743143"/>
    <lineage>
        <taxon>Bacteria</taxon>
        <taxon>Bacillati</taxon>
        <taxon>Bacillota</taxon>
        <taxon>Bacilli</taxon>
        <taxon>Bacillales</taxon>
        <taxon>Bacillaceae</taxon>
        <taxon>Pseudobacillus</taxon>
    </lineage>
</organism>
<evidence type="ECO:0000313" key="11">
    <source>
        <dbReference type="EMBL" id="OCA91956.1"/>
    </source>
</evidence>
<evidence type="ECO:0000313" key="12">
    <source>
        <dbReference type="Proteomes" id="UP000092578"/>
    </source>
</evidence>
<dbReference type="GO" id="GO:0042972">
    <property type="term" value="F:licheninase activity"/>
    <property type="evidence" value="ECO:0007669"/>
    <property type="project" value="UniProtKB-EC"/>
</dbReference>
<dbReference type="EC" id="3.2.1.73" evidence="2"/>
<evidence type="ECO:0000256" key="4">
    <source>
        <dbReference type="ARBA" id="ARBA00022801"/>
    </source>
</evidence>
<dbReference type="PRINTS" id="PR00737">
    <property type="entry name" value="GLHYDRLASE16"/>
</dbReference>
<name>A0A1B9B782_9BACI</name>
<evidence type="ECO:0000256" key="1">
    <source>
        <dbReference type="ARBA" id="ARBA00000481"/>
    </source>
</evidence>
<dbReference type="PANTHER" id="PTHR31062">
    <property type="entry name" value="XYLOGLUCAN ENDOTRANSGLUCOSYLASE/HYDROLASE PROTEIN 8-RELATED"/>
    <property type="match status" value="1"/>
</dbReference>
<evidence type="ECO:0000256" key="3">
    <source>
        <dbReference type="ARBA" id="ARBA00014569"/>
    </source>
</evidence>
<dbReference type="Pfam" id="PF00722">
    <property type="entry name" value="Glyco_hydro_16"/>
    <property type="match status" value="1"/>
</dbReference>
<keyword evidence="4" id="KW-0378">Hydrolase</keyword>
<dbReference type="PROSITE" id="PS51762">
    <property type="entry name" value="GH16_2"/>
    <property type="match status" value="1"/>
</dbReference>
<evidence type="ECO:0000256" key="2">
    <source>
        <dbReference type="ARBA" id="ARBA00012690"/>
    </source>
</evidence>
<evidence type="ECO:0000256" key="9">
    <source>
        <dbReference type="PIRSR" id="PIRSR608264-1"/>
    </source>
</evidence>
<comment type="caution">
    <text evidence="11">The sequence shown here is derived from an EMBL/GenBank/DDBJ whole genome shotgun (WGS) entry which is preliminary data.</text>
</comment>
<evidence type="ECO:0000256" key="8">
    <source>
        <dbReference type="ARBA" id="ARBA00031665"/>
    </source>
</evidence>
<accession>A0A1B9B782</accession>
<keyword evidence="5" id="KW-0326">Glycosidase</keyword>
<feature type="active site" description="Proton donor" evidence="9">
    <location>
        <position position="135"/>
    </location>
</feature>
<feature type="active site" description="Nucleophile" evidence="9">
    <location>
        <position position="131"/>
    </location>
</feature>
<dbReference type="InterPro" id="IPR008264">
    <property type="entry name" value="Beta_glucanase"/>
</dbReference>
<gene>
    <name evidence="11" type="ORF">A8F95_18780</name>
</gene>
<sequence>MKKKLLLSSLLLFIAAFSLVLLLLKEKNLFSEKETVDFTPSTVDTFQSLDNKKWEVREQFKLGRGYLLAQQVQPGSGTIKIELNNQTAAGGEIRTKEFFQYGQFEASIKTAHSPGSITGFFLYAPPDLYHEVDIEIFNERKSKVLFTIYENGKVAKQQEYPLPFDPTQEFHDYRMDVLPEETRFLIDGELIQSWKGNFSSQPMQLMINSWYPSWLEIEGPAPSATVIDKVSYRKY</sequence>
<protein>
    <recommendedName>
        <fullName evidence="3">Beta-glucanase</fullName>
        <ecNumber evidence="2">3.2.1.73</ecNumber>
    </recommendedName>
    <alternativeName>
        <fullName evidence="8">1,3-1,4-beta-D-glucan 4-glucanohydrolase</fullName>
    </alternativeName>
    <alternativeName>
        <fullName evidence="7">Endo-beta-1,3-1,4 glucanase</fullName>
    </alternativeName>
    <alternativeName>
        <fullName evidence="6">Lichenase</fullName>
    </alternativeName>
</protein>
<dbReference type="CDD" id="cd00413">
    <property type="entry name" value="Glyco_hydrolase_16"/>
    <property type="match status" value="1"/>
</dbReference>
<evidence type="ECO:0000256" key="6">
    <source>
        <dbReference type="ARBA" id="ARBA00029722"/>
    </source>
</evidence>
<comment type="catalytic activity">
    <reaction evidence="1">
        <text>Hydrolysis of (1-&gt;4)-beta-D-glucosidic linkages in beta-D-glucans containing (1-&gt;3)- and (1-&gt;4)-bonds.</text>
        <dbReference type="EC" id="3.2.1.73"/>
    </reaction>
</comment>
<dbReference type="SUPFAM" id="SSF49899">
    <property type="entry name" value="Concanavalin A-like lectins/glucanases"/>
    <property type="match status" value="1"/>
</dbReference>